<dbReference type="GO" id="GO:0005198">
    <property type="term" value="F:structural molecule activity"/>
    <property type="evidence" value="ECO:0007669"/>
    <property type="project" value="InterPro"/>
</dbReference>
<organism evidence="1 2">
    <name type="scientific">Candidatus Thiodiazotropha endolucinida</name>
    <dbReference type="NCBI Taxonomy" id="1655433"/>
    <lineage>
        <taxon>Bacteria</taxon>
        <taxon>Pseudomonadati</taxon>
        <taxon>Pseudomonadota</taxon>
        <taxon>Gammaproteobacteria</taxon>
        <taxon>Chromatiales</taxon>
        <taxon>Sedimenticolaceae</taxon>
        <taxon>Candidatus Thiodiazotropha</taxon>
    </lineage>
</organism>
<accession>A0A7Z0VHS1</accession>
<name>A0A7Z0VHS1_9GAMM</name>
<dbReference type="InterPro" id="IPR011747">
    <property type="entry name" value="CHP02241"/>
</dbReference>
<reference evidence="1 2" key="1">
    <citation type="submission" date="2016-06" db="EMBL/GenBank/DDBJ databases">
        <title>Genome sequence of endosymbiont of Candidatus Endolucinida thiodiazotropha.</title>
        <authorList>
            <person name="Poehlein A."/>
            <person name="Koenig S."/>
            <person name="Heiden S.E."/>
            <person name="Thuermer A."/>
            <person name="Voget S."/>
            <person name="Daniel R."/>
            <person name="Markert S."/>
            <person name="Gros O."/>
            <person name="Schweder T."/>
        </authorList>
    </citation>
    <scope>NUCLEOTIDE SEQUENCE [LARGE SCALE GENOMIC DNA]</scope>
    <source>
        <strain evidence="1 2">COS</strain>
    </source>
</reference>
<protein>
    <submittedName>
        <fullName evidence="1">T4-like virus tail tube protein gp19</fullName>
    </submittedName>
</protein>
<dbReference type="Pfam" id="PF06841">
    <property type="entry name" value="Phage_T4_gp19"/>
    <property type="match status" value="1"/>
</dbReference>
<dbReference type="PANTHER" id="PTHR38009">
    <property type="entry name" value="CONSERVED HYPOTHETICAL PHAGE TAIL PROTEIN"/>
    <property type="match status" value="1"/>
</dbReference>
<dbReference type="InterPro" id="IPR010667">
    <property type="entry name" value="Phage_T4_Gp19"/>
</dbReference>
<dbReference type="AlphaFoldDB" id="A0A7Z0VHS1"/>
<dbReference type="EMBL" id="MARB01000034">
    <property type="protein sequence ID" value="ODJ85832.1"/>
    <property type="molecule type" value="Genomic_DNA"/>
</dbReference>
<evidence type="ECO:0000313" key="2">
    <source>
        <dbReference type="Proteomes" id="UP000094769"/>
    </source>
</evidence>
<dbReference type="RefSeq" id="WP_069128262.1">
    <property type="nucleotide sequence ID" value="NZ_MARB01000034.1"/>
</dbReference>
<dbReference type="PANTHER" id="PTHR38009:SF1">
    <property type="entry name" value="CONSERVED HYPOTHETICAL PHAGE TAIL PROTEIN"/>
    <property type="match status" value="1"/>
</dbReference>
<proteinExistence type="predicted"/>
<dbReference type="Proteomes" id="UP000094769">
    <property type="component" value="Unassembled WGS sequence"/>
</dbReference>
<comment type="caution">
    <text evidence="1">The sequence shown here is derived from an EMBL/GenBank/DDBJ whole genome shotgun (WGS) entry which is preliminary data.</text>
</comment>
<dbReference type="OrthoDB" id="9790161at2"/>
<dbReference type="NCBIfam" id="TIGR02241">
    <property type="entry name" value="conserved hypothetical phage tail region protein"/>
    <property type="match status" value="1"/>
</dbReference>
<evidence type="ECO:0000313" key="1">
    <source>
        <dbReference type="EMBL" id="ODJ85832.1"/>
    </source>
</evidence>
<sequence length="149" mass="16391">MAIQSETPYGAFNFLVSIGGDDPQDARAGFSEVSGLSMEIQVIEYRAGNDRTESPVKLPGLTKYGPVTLKRGLIGTLDLFEWITESAQSSTGSRRNVTIHLLNDEQQPAFTWKLRNAWVSKYSMGDLNASSNDVAIETIEIVHEGLILE</sequence>
<gene>
    <name evidence="1" type="ORF">CODIS_39500</name>
</gene>
<keyword evidence="2" id="KW-1185">Reference proteome</keyword>